<dbReference type="InterPro" id="IPR046935">
    <property type="entry name" value="PPV_E1_DBD_sf"/>
</dbReference>
<dbReference type="EC" id="5.6.2.4" evidence="15"/>
<evidence type="ECO:0000256" key="8">
    <source>
        <dbReference type="ARBA" id="ARBA00022806"/>
    </source>
</evidence>
<evidence type="ECO:0000256" key="3">
    <source>
        <dbReference type="ARBA" id="ARBA00022553"/>
    </source>
</evidence>
<evidence type="ECO:0000259" key="17">
    <source>
        <dbReference type="PROSITE" id="PS51206"/>
    </source>
</evidence>
<dbReference type="GO" id="GO:0042025">
    <property type="term" value="C:host cell nucleus"/>
    <property type="evidence" value="ECO:0007669"/>
    <property type="project" value="UniProtKB-SubCell"/>
</dbReference>
<evidence type="ECO:0000256" key="14">
    <source>
        <dbReference type="ARBA" id="ARBA00093297"/>
    </source>
</evidence>
<evidence type="ECO:0000256" key="4">
    <source>
        <dbReference type="ARBA" id="ARBA00022562"/>
    </source>
</evidence>
<keyword evidence="5 15" id="KW-0235">DNA replication</keyword>
<evidence type="ECO:0000256" key="2">
    <source>
        <dbReference type="ARBA" id="ARBA00022518"/>
    </source>
</evidence>
<evidence type="ECO:0000313" key="19">
    <source>
        <dbReference type="Proteomes" id="UP001242473"/>
    </source>
</evidence>
<evidence type="ECO:0000256" key="9">
    <source>
        <dbReference type="ARBA" id="ARBA00022840"/>
    </source>
</evidence>
<dbReference type="Proteomes" id="UP001242473">
    <property type="component" value="Segment"/>
</dbReference>
<evidence type="ECO:0000256" key="10">
    <source>
        <dbReference type="ARBA" id="ARBA00023125"/>
    </source>
</evidence>
<comment type="function">
    <text evidence="15">ATP-dependent DNA helicase required for initiation of viral DNA replication. It forms a complex with the viral E2 protein. The E1-E2 complex binds to the replication origin which contains binding sites for both proteins.</text>
</comment>
<dbReference type="InterPro" id="IPR014000">
    <property type="entry name" value="PPV_DNA_helicase_E1_N"/>
</dbReference>
<dbReference type="GO" id="GO:0016887">
    <property type="term" value="F:ATP hydrolysis activity"/>
    <property type="evidence" value="ECO:0007669"/>
    <property type="project" value="RHEA"/>
</dbReference>
<dbReference type="SUPFAM" id="SSF52540">
    <property type="entry name" value="P-loop containing nucleoside triphosphate hydrolases"/>
    <property type="match status" value="1"/>
</dbReference>
<evidence type="ECO:0000256" key="5">
    <source>
        <dbReference type="ARBA" id="ARBA00022705"/>
    </source>
</evidence>
<comment type="similarity">
    <text evidence="15">Belongs to the papillomaviridae E1 protein family.</text>
</comment>
<dbReference type="Gene3D" id="3.40.1310.10">
    <property type="match status" value="1"/>
</dbReference>
<evidence type="ECO:0000256" key="7">
    <source>
        <dbReference type="ARBA" id="ARBA00022801"/>
    </source>
</evidence>
<dbReference type="EMBL" id="MN329804">
    <property type="protein sequence ID" value="QGF19307.1"/>
    <property type="molecule type" value="Genomic_DNA"/>
</dbReference>
<keyword evidence="4" id="KW-1048">Host nucleus</keyword>
<keyword evidence="9 15" id="KW-0067">ATP-binding</keyword>
<evidence type="ECO:0000256" key="13">
    <source>
        <dbReference type="ARBA" id="ARBA00048988"/>
    </source>
</evidence>
<accession>A0A5Q2F5U3</accession>
<organism evidence="18 19">
    <name type="scientific">Tadarida brasiliensis papillomavirus 1</name>
    <dbReference type="NCBI Taxonomy" id="2664215"/>
    <lineage>
        <taxon>Viruses</taxon>
        <taxon>Monodnaviria</taxon>
        <taxon>Shotokuvirae</taxon>
        <taxon>Cossaviricota</taxon>
        <taxon>Papovaviricetes</taxon>
        <taxon>Zurhausenvirales</taxon>
        <taxon>Papillomaviridae</taxon>
    </lineage>
</organism>
<keyword evidence="3" id="KW-0597">Phosphoprotein</keyword>
<evidence type="ECO:0000256" key="6">
    <source>
        <dbReference type="ARBA" id="ARBA00022741"/>
    </source>
</evidence>
<comment type="subcellular location">
    <subcellularLocation>
        <location evidence="1">Host nucleus</location>
    </subcellularLocation>
</comment>
<dbReference type="InterPro" id="IPR014015">
    <property type="entry name" value="Helicase_SF3_DNA-vir"/>
</dbReference>
<comment type="catalytic activity">
    <reaction evidence="13 15">
        <text>ATP + H2O = ADP + phosphate + H(+)</text>
        <dbReference type="Rhea" id="RHEA:13065"/>
        <dbReference type="ChEBI" id="CHEBI:15377"/>
        <dbReference type="ChEBI" id="CHEBI:15378"/>
        <dbReference type="ChEBI" id="CHEBI:30616"/>
        <dbReference type="ChEBI" id="CHEBI:43474"/>
        <dbReference type="ChEBI" id="CHEBI:456216"/>
        <dbReference type="EC" id="5.6.2.4"/>
    </reaction>
</comment>
<evidence type="ECO:0000256" key="16">
    <source>
        <dbReference type="SAM" id="MobiDB-lite"/>
    </source>
</evidence>
<feature type="region of interest" description="Disordered" evidence="16">
    <location>
        <begin position="591"/>
        <end position="615"/>
    </location>
</feature>
<dbReference type="Pfam" id="PF00519">
    <property type="entry name" value="PPV_E1_C"/>
    <property type="match status" value="1"/>
</dbReference>
<keyword evidence="6 15" id="KW-0547">Nucleotide-binding</keyword>
<evidence type="ECO:0000256" key="1">
    <source>
        <dbReference type="ARBA" id="ARBA00004147"/>
    </source>
</evidence>
<dbReference type="Pfam" id="PF20450">
    <property type="entry name" value="PPV_E1_DBD"/>
    <property type="match status" value="1"/>
</dbReference>
<dbReference type="InterPro" id="IPR046832">
    <property type="entry name" value="PPV_E1_DBD"/>
</dbReference>
<protein>
    <recommendedName>
        <fullName evidence="15">Replication protein E1</fullName>
        <ecNumber evidence="15">5.6.2.4</ecNumber>
    </recommendedName>
</protein>
<evidence type="ECO:0000256" key="11">
    <source>
        <dbReference type="ARBA" id="ARBA00023235"/>
    </source>
</evidence>
<keyword evidence="2 15" id="KW-0244">Early protein</keyword>
<dbReference type="PIRSF" id="PIRSF003383">
    <property type="entry name" value="Rep_E1_papillomaV"/>
    <property type="match status" value="1"/>
</dbReference>
<comment type="function">
    <text evidence="14">ATP-dependent DNA 3'-5' helicase required for initiation of viral DNA replication. It forms a complex with the viral E2 protein. The E1-E2 complex binds to the replication origin which contains binding sites for both proteins. During the initial step, a dimer of E1 interacts with a dimer of protein E2 leading to a complex that binds the viral origin of replication with high specificity. Then, a second dimer of E1 displaces the E2 dimer in an ATP-dependent manner to form the E1 tetramer. Following this, two E1 monomers are added to each half of the site, which results in the formation of two E1 trimers on the viral ori. Subsequently, two hexamers will be created. The double hexamer acts as a bi-directional helicase machinery and unwinds the viral DNA and then recruits the host DNA polymerase to start replication.</text>
</comment>
<reference evidence="18" key="1">
    <citation type="journal article" date="2020" name="Viruses">
        <title>A Preliminary Study of the Virome of the South American Free-Tailed Bats (Tadarida brasiliensis) and Identification of Two Novel Mammalian Viruses.</title>
        <authorList>
            <person name="Bolatti E.M."/>
            <person name="Zorec T.M."/>
            <person name="Montani M.E."/>
            <person name="Hosnjak L."/>
            <person name="Chouhy D."/>
            <person name="Viarengo G."/>
            <person name="Casal P.E."/>
            <person name="Barquez R.M."/>
            <person name="Poljak M."/>
            <person name="Giri A.A."/>
        </authorList>
    </citation>
    <scope>NUCLEOTIDE SEQUENCE</scope>
</reference>
<evidence type="ECO:0000256" key="15">
    <source>
        <dbReference type="PIRNR" id="PIRNR003383"/>
    </source>
</evidence>
<dbReference type="InterPro" id="IPR027417">
    <property type="entry name" value="P-loop_NTPase"/>
</dbReference>
<dbReference type="SUPFAM" id="SSF55464">
    <property type="entry name" value="Origin of replication-binding domain, RBD-like"/>
    <property type="match status" value="1"/>
</dbReference>
<keyword evidence="10 15" id="KW-0238">DNA-binding</keyword>
<dbReference type="InterPro" id="IPR037102">
    <property type="entry name" value="Znf_lg_T-Ag_D1_dom_sf"/>
</dbReference>
<sequence length="615" mass="69505">MDKKGTDEPGGSGNDWFLLEAEECDKILGESSFEELFEKSDSETSLLDLVDNASLASGTEGNHLALFQAQTLQDSDLQVAKLKRKLLDTPEQDLSPVLEKVTITPKRANKAKKQLFPEDSGIDLENEASNIHEETQVEEAPASEEAVAGARADGGGELTVESILKANNRRSLLCGKFKDYMGVSFTELARCFKSSKTCSPYWIAVIFGCRSDIEESARTCLQSSCVFFFVYSLGPVNLFLCEFKASKSRDTLINLFTNLFYCRAETILAEPPRTRSITVALWWYTKLTSKIGVVYGSSPDWIAKQVLLDHQKATEQTFELSEMIQWALDNNFHDESEIAFEYALKATEDANAAAFLRCNNQPILVKNCAIMCRHYTTAMNAKMTMSEYIHKRCQAVGKLEKEEGWRQIIQFLRYQKVGFIAFMVAMKSFLKAKPKKQCICIHGPSNSGKSTFANSIMKFLNGKVISYANANSQFWISPLRDAKVGLLDDVTINCWRHMDIYFRTALDGHPISLDMKHKNLVQMRLCPLMITSNIDISNMDEFKHLASRIVFFEFPKEFPLEKGSPVFELSNETWCSFFRQFWGHLDLSDQEEYSDDGGEPQQSFRVTADKNTGSL</sequence>
<name>A0A5Q2F5U3_9PAPI</name>
<dbReference type="GO" id="GO:0043138">
    <property type="term" value="F:3'-5' DNA helicase activity"/>
    <property type="evidence" value="ECO:0007669"/>
    <property type="project" value="UniProtKB-EC"/>
</dbReference>
<dbReference type="GO" id="GO:0006260">
    <property type="term" value="P:DNA replication"/>
    <property type="evidence" value="ECO:0007669"/>
    <property type="project" value="UniProtKB-KW"/>
</dbReference>
<dbReference type="GO" id="GO:0003677">
    <property type="term" value="F:DNA binding"/>
    <property type="evidence" value="ECO:0007669"/>
    <property type="project" value="UniProtKB-KW"/>
</dbReference>
<dbReference type="PROSITE" id="PS51206">
    <property type="entry name" value="SF3_HELICASE_1"/>
    <property type="match status" value="1"/>
</dbReference>
<evidence type="ECO:0000313" key="18">
    <source>
        <dbReference type="EMBL" id="QGF19307.1"/>
    </source>
</evidence>
<feature type="domain" description="SF3 helicase" evidence="17">
    <location>
        <begin position="403"/>
        <end position="567"/>
    </location>
</feature>
<dbReference type="Gene3D" id="3.40.50.300">
    <property type="entry name" value="P-loop containing nucleotide triphosphate hydrolases"/>
    <property type="match status" value="1"/>
</dbReference>
<dbReference type="InterPro" id="IPR001177">
    <property type="entry name" value="PPV_DNA_helicase_E1_C"/>
</dbReference>
<keyword evidence="8 15" id="KW-0347">Helicase</keyword>
<proteinExistence type="inferred from homology"/>
<keyword evidence="7 15" id="KW-0378">Hydrolase</keyword>
<keyword evidence="11" id="KW-0413">Isomerase</keyword>
<dbReference type="Gene3D" id="1.10.10.510">
    <property type="entry name" value="Zinc finger, large T-antigen D1 domain"/>
    <property type="match status" value="1"/>
</dbReference>
<comment type="catalytic activity">
    <reaction evidence="12">
        <text>Couples ATP hydrolysis with the unwinding of duplex DNA by translocating in the 3'-5' direction.</text>
        <dbReference type="EC" id="5.6.2.4"/>
    </reaction>
</comment>
<dbReference type="GO" id="GO:0005524">
    <property type="term" value="F:ATP binding"/>
    <property type="evidence" value="ECO:0007669"/>
    <property type="project" value="UniProtKB-KW"/>
</dbReference>
<dbReference type="Pfam" id="PF00524">
    <property type="entry name" value="PPV_E1_N"/>
    <property type="match status" value="1"/>
</dbReference>
<dbReference type="InterPro" id="IPR016393">
    <property type="entry name" value="Rep_E1_papillomaV"/>
</dbReference>
<feature type="compositionally biased region" description="Polar residues" evidence="16">
    <location>
        <begin position="600"/>
        <end position="615"/>
    </location>
</feature>
<evidence type="ECO:0000256" key="12">
    <source>
        <dbReference type="ARBA" id="ARBA00034617"/>
    </source>
</evidence>